<reference evidence="1 2" key="1">
    <citation type="journal article" date="2011" name="Science">
        <title>The ecoresponsive genome of Daphnia pulex.</title>
        <authorList>
            <person name="Colbourne J.K."/>
            <person name="Pfrender M.E."/>
            <person name="Gilbert D."/>
            <person name="Thomas W.K."/>
            <person name="Tucker A."/>
            <person name="Oakley T.H."/>
            <person name="Tokishita S."/>
            <person name="Aerts A."/>
            <person name="Arnold G.J."/>
            <person name="Basu M.K."/>
            <person name="Bauer D.J."/>
            <person name="Caceres C.E."/>
            <person name="Carmel L."/>
            <person name="Casola C."/>
            <person name="Choi J.H."/>
            <person name="Detter J.C."/>
            <person name="Dong Q."/>
            <person name="Dusheyko S."/>
            <person name="Eads B.D."/>
            <person name="Frohlich T."/>
            <person name="Geiler-Samerotte K.A."/>
            <person name="Gerlach D."/>
            <person name="Hatcher P."/>
            <person name="Jogdeo S."/>
            <person name="Krijgsveld J."/>
            <person name="Kriventseva E.V."/>
            <person name="Kultz D."/>
            <person name="Laforsch C."/>
            <person name="Lindquist E."/>
            <person name="Lopez J."/>
            <person name="Manak J.R."/>
            <person name="Muller J."/>
            <person name="Pangilinan J."/>
            <person name="Patwardhan R.P."/>
            <person name="Pitluck S."/>
            <person name="Pritham E.J."/>
            <person name="Rechtsteiner A."/>
            <person name="Rho M."/>
            <person name="Rogozin I.B."/>
            <person name="Sakarya O."/>
            <person name="Salamov A."/>
            <person name="Schaack S."/>
            <person name="Shapiro H."/>
            <person name="Shiga Y."/>
            <person name="Skalitzky C."/>
            <person name="Smith Z."/>
            <person name="Souvorov A."/>
            <person name="Sung W."/>
            <person name="Tang Z."/>
            <person name="Tsuchiya D."/>
            <person name="Tu H."/>
            <person name="Vos H."/>
            <person name="Wang M."/>
            <person name="Wolf Y.I."/>
            <person name="Yamagata H."/>
            <person name="Yamada T."/>
            <person name="Ye Y."/>
            <person name="Shaw J.R."/>
            <person name="Andrews J."/>
            <person name="Crease T.J."/>
            <person name="Tang H."/>
            <person name="Lucas S.M."/>
            <person name="Robertson H.M."/>
            <person name="Bork P."/>
            <person name="Koonin E.V."/>
            <person name="Zdobnov E.M."/>
            <person name="Grigoriev I.V."/>
            <person name="Lynch M."/>
            <person name="Boore J.L."/>
        </authorList>
    </citation>
    <scope>NUCLEOTIDE SEQUENCE [LARGE SCALE GENOMIC DNA]</scope>
</reference>
<evidence type="ECO:0000313" key="2">
    <source>
        <dbReference type="Proteomes" id="UP000000305"/>
    </source>
</evidence>
<keyword evidence="2" id="KW-1185">Reference proteome</keyword>
<dbReference type="Proteomes" id="UP000000305">
    <property type="component" value="Unassembled WGS sequence"/>
</dbReference>
<dbReference type="InParanoid" id="E9HMC9"/>
<dbReference type="KEGG" id="dpx:DAPPUDRAFT_262101"/>
<protein>
    <submittedName>
        <fullName evidence="1">Uncharacterized protein</fullName>
    </submittedName>
</protein>
<dbReference type="HOGENOM" id="CLU_2252699_0_0_1"/>
<dbReference type="AlphaFoldDB" id="E9HMC9"/>
<sequence>MPSPYRAHPSHVARPYAIEAAAENQHGAVTYSNGFSGYAERHLLSTASAVYPSAAASTAVKNVAYPYASYPAYVYGFNTYPYGTYGAVPYPYVAAAPAAAPAKA</sequence>
<dbReference type="EMBL" id="GL732685">
    <property type="protein sequence ID" value="EFX67123.1"/>
    <property type="molecule type" value="Genomic_DNA"/>
</dbReference>
<proteinExistence type="predicted"/>
<organism evidence="1 2">
    <name type="scientific">Daphnia pulex</name>
    <name type="common">Water flea</name>
    <dbReference type="NCBI Taxonomy" id="6669"/>
    <lineage>
        <taxon>Eukaryota</taxon>
        <taxon>Metazoa</taxon>
        <taxon>Ecdysozoa</taxon>
        <taxon>Arthropoda</taxon>
        <taxon>Crustacea</taxon>
        <taxon>Branchiopoda</taxon>
        <taxon>Diplostraca</taxon>
        <taxon>Cladocera</taxon>
        <taxon>Anomopoda</taxon>
        <taxon>Daphniidae</taxon>
        <taxon>Daphnia</taxon>
    </lineage>
</organism>
<evidence type="ECO:0000313" key="1">
    <source>
        <dbReference type="EMBL" id="EFX67123.1"/>
    </source>
</evidence>
<name>E9HMC9_DAPPU</name>
<gene>
    <name evidence="1" type="ORF">DAPPUDRAFT_262101</name>
</gene>
<accession>E9HMC9</accession>